<evidence type="ECO:0000256" key="3">
    <source>
        <dbReference type="ARBA" id="ARBA00022448"/>
    </source>
</evidence>
<keyword evidence="3" id="KW-0813">Transport</keyword>
<feature type="transmembrane region" description="Helical" evidence="11">
    <location>
        <begin position="273"/>
        <end position="295"/>
    </location>
</feature>
<evidence type="ECO:0000256" key="1">
    <source>
        <dbReference type="ARBA" id="ARBA00004127"/>
    </source>
</evidence>
<dbReference type="AlphaFoldDB" id="A0A8K0DUX5"/>
<dbReference type="EMBL" id="VOIH02000010">
    <property type="protein sequence ID" value="KAF3434524.1"/>
    <property type="molecule type" value="Genomic_DNA"/>
</dbReference>
<dbReference type="PANTHER" id="PTHR48017">
    <property type="entry name" value="OS05G0424000 PROTEIN-RELATED"/>
    <property type="match status" value="1"/>
</dbReference>
<comment type="similarity">
    <text evidence="2">Belongs to the amino acid/polyamine transporter 2 family. Amino acid/auxin permease (AAAP) (TC 2.A.18.1) subfamily.</text>
</comment>
<reference evidence="13" key="1">
    <citation type="submission" date="2020-03" db="EMBL/GenBank/DDBJ databases">
        <title>A high-quality chromosome-level genome assembly of a woody plant with both climbing and erect habits, Rhamnella rubrinervis.</title>
        <authorList>
            <person name="Lu Z."/>
            <person name="Yang Y."/>
            <person name="Zhu X."/>
            <person name="Sun Y."/>
        </authorList>
    </citation>
    <scope>NUCLEOTIDE SEQUENCE</scope>
    <source>
        <strain evidence="13">BYM</strain>
        <tissue evidence="13">Leaf</tissue>
    </source>
</reference>
<evidence type="ECO:0000313" key="13">
    <source>
        <dbReference type="EMBL" id="KAF3434524.1"/>
    </source>
</evidence>
<evidence type="ECO:0000256" key="8">
    <source>
        <dbReference type="ARBA" id="ARBA00023136"/>
    </source>
</evidence>
<evidence type="ECO:0000256" key="5">
    <source>
        <dbReference type="ARBA" id="ARBA00022847"/>
    </source>
</evidence>
<dbReference type="OrthoDB" id="40134at2759"/>
<feature type="domain" description="Amino acid transporter transmembrane" evidence="12">
    <location>
        <begin position="29"/>
        <end position="459"/>
    </location>
</feature>
<sequence length="472" mass="52532">MATEVERKINLDLETVVTEYDDDGRLKRQGNLVTASAHIITAVIGSGVLSLAWAIAQLGLVAGVIVLILFSFITLYTSRLLANSYRSPDPILGARNYTYMQAVRNNLGGTKYKVCGLFQYGSLVGVTIGYTVASSFSASAIKRSNCFHKHGHDADCHASNEVFMIWFGIIQIILSQVPNFHKLSGLSIIAAIMSFNYATIGLGLSIAKVVAGREHENPMTIEVTETNKQKMWNRFEAIGDIAFAYAYATVLIEIQDTLKSSPPENQVMKKASAIGVSITTIFYMSCGILGCLAFGNQAPGNFLTGFGFYEPFWLVDYANACIVVHLIGAYQVFSQPVYRLVEDWSNKQWPECEFIAREYPITIPLFGTWSLNLFRSIWRTMYVIVTTTLGVTFPFFNDVLGLFGAASFWPLTVYFPIEMHISQAKIPTYSFKWLWLRSLSLVCLVLSLIAAAASIQGIVKELKHYRPFNSVY</sequence>
<dbReference type="GO" id="GO:0006865">
    <property type="term" value="P:amino acid transport"/>
    <property type="evidence" value="ECO:0007669"/>
    <property type="project" value="UniProtKB-KW"/>
</dbReference>
<evidence type="ECO:0000256" key="2">
    <source>
        <dbReference type="ARBA" id="ARBA00005590"/>
    </source>
</evidence>
<evidence type="ECO:0000256" key="11">
    <source>
        <dbReference type="SAM" id="Phobius"/>
    </source>
</evidence>
<evidence type="ECO:0000256" key="6">
    <source>
        <dbReference type="ARBA" id="ARBA00022970"/>
    </source>
</evidence>
<name>A0A8K0DUX5_9ROSA</name>
<accession>A0A8K0DUX5</accession>
<keyword evidence="5" id="KW-0769">Symport</keyword>
<evidence type="ECO:0000256" key="4">
    <source>
        <dbReference type="ARBA" id="ARBA00022692"/>
    </source>
</evidence>
<dbReference type="GO" id="GO:0015293">
    <property type="term" value="F:symporter activity"/>
    <property type="evidence" value="ECO:0007669"/>
    <property type="project" value="UniProtKB-KW"/>
</dbReference>
<feature type="transmembrane region" description="Helical" evidence="11">
    <location>
        <begin position="188"/>
        <end position="211"/>
    </location>
</feature>
<dbReference type="GO" id="GO:0012505">
    <property type="term" value="C:endomembrane system"/>
    <property type="evidence" value="ECO:0007669"/>
    <property type="project" value="UniProtKB-SubCell"/>
</dbReference>
<dbReference type="InterPro" id="IPR013057">
    <property type="entry name" value="AA_transpt_TM"/>
</dbReference>
<comment type="function">
    <text evidence="10">Carrier protein involved in proton-driven auxin influx. Mediates the formation of auxin gradient from developing leaves (site of auxin biosynthesis) to tips by contributing to the loading of auxin in vascular tissues and facilitating acropetal (base to tip) auxin transport within inner tissues of the root apex, and basipetal (tip to base) auxin transport within outer tissues of the root apex. May be involved in lateral roots and nodules formation.</text>
</comment>
<comment type="caution">
    <text evidence="13">The sequence shown here is derived from an EMBL/GenBank/DDBJ whole genome shotgun (WGS) entry which is preliminary data.</text>
</comment>
<protein>
    <recommendedName>
        <fullName evidence="12">Amino acid transporter transmembrane domain-containing protein</fullName>
    </recommendedName>
</protein>
<feature type="transmembrane region" description="Helical" evidence="11">
    <location>
        <begin position="376"/>
        <end position="393"/>
    </location>
</feature>
<keyword evidence="6" id="KW-0029">Amino-acid transport</keyword>
<dbReference type="Pfam" id="PF01490">
    <property type="entry name" value="Aa_trans"/>
    <property type="match status" value="1"/>
</dbReference>
<proteinExistence type="inferred from homology"/>
<comment type="subcellular location">
    <subcellularLocation>
        <location evidence="1">Endomembrane system</location>
        <topology evidence="1">Multi-pass membrane protein</topology>
    </subcellularLocation>
</comment>
<keyword evidence="4 11" id="KW-0812">Transmembrane</keyword>
<evidence type="ECO:0000256" key="10">
    <source>
        <dbReference type="ARBA" id="ARBA00045588"/>
    </source>
</evidence>
<keyword evidence="9" id="KW-0927">Auxin signaling pathway</keyword>
<dbReference type="Proteomes" id="UP000796880">
    <property type="component" value="Unassembled WGS sequence"/>
</dbReference>
<evidence type="ECO:0000256" key="9">
    <source>
        <dbReference type="ARBA" id="ARBA00023294"/>
    </source>
</evidence>
<feature type="transmembrane region" description="Helical" evidence="11">
    <location>
        <begin position="315"/>
        <end position="333"/>
    </location>
</feature>
<feature type="transmembrane region" description="Helical" evidence="11">
    <location>
        <begin position="438"/>
        <end position="459"/>
    </location>
</feature>
<evidence type="ECO:0000259" key="12">
    <source>
        <dbReference type="Pfam" id="PF01490"/>
    </source>
</evidence>
<evidence type="ECO:0000313" key="14">
    <source>
        <dbReference type="Proteomes" id="UP000796880"/>
    </source>
</evidence>
<feature type="transmembrane region" description="Helical" evidence="11">
    <location>
        <begin position="61"/>
        <end position="82"/>
    </location>
</feature>
<evidence type="ECO:0000256" key="7">
    <source>
        <dbReference type="ARBA" id="ARBA00022989"/>
    </source>
</evidence>
<gene>
    <name evidence="13" type="ORF">FNV43_RR21609</name>
</gene>
<dbReference type="GO" id="GO:0009734">
    <property type="term" value="P:auxin-activated signaling pathway"/>
    <property type="evidence" value="ECO:0007669"/>
    <property type="project" value="UniProtKB-KW"/>
</dbReference>
<feature type="transmembrane region" description="Helical" evidence="11">
    <location>
        <begin position="32"/>
        <end position="55"/>
    </location>
</feature>
<organism evidence="13 14">
    <name type="scientific">Rhamnella rubrinervis</name>
    <dbReference type="NCBI Taxonomy" id="2594499"/>
    <lineage>
        <taxon>Eukaryota</taxon>
        <taxon>Viridiplantae</taxon>
        <taxon>Streptophyta</taxon>
        <taxon>Embryophyta</taxon>
        <taxon>Tracheophyta</taxon>
        <taxon>Spermatophyta</taxon>
        <taxon>Magnoliopsida</taxon>
        <taxon>eudicotyledons</taxon>
        <taxon>Gunneridae</taxon>
        <taxon>Pentapetalae</taxon>
        <taxon>rosids</taxon>
        <taxon>fabids</taxon>
        <taxon>Rosales</taxon>
        <taxon>Rhamnaceae</taxon>
        <taxon>rhamnoid group</taxon>
        <taxon>Rhamneae</taxon>
        <taxon>Rhamnella</taxon>
    </lineage>
</organism>
<keyword evidence="8 11" id="KW-0472">Membrane</keyword>
<keyword evidence="7 11" id="KW-1133">Transmembrane helix</keyword>
<keyword evidence="14" id="KW-1185">Reference proteome</keyword>